<evidence type="ECO:0000256" key="2">
    <source>
        <dbReference type="ARBA" id="ARBA00006434"/>
    </source>
</evidence>
<feature type="transmembrane region" description="Helical" evidence="12">
    <location>
        <begin position="517"/>
        <end position="535"/>
    </location>
</feature>
<comment type="subcellular location">
    <subcellularLocation>
        <location evidence="1">Cell membrane</location>
        <topology evidence="1">Multi-pass membrane protein</topology>
    </subcellularLocation>
</comment>
<keyword evidence="10" id="KW-0739">Sodium transport</keyword>
<keyword evidence="3" id="KW-0813">Transport</keyword>
<evidence type="ECO:0000256" key="7">
    <source>
        <dbReference type="ARBA" id="ARBA00023053"/>
    </source>
</evidence>
<feature type="transmembrane region" description="Helical" evidence="12">
    <location>
        <begin position="119"/>
        <end position="146"/>
    </location>
</feature>
<evidence type="ECO:0000256" key="9">
    <source>
        <dbReference type="ARBA" id="ARBA00023136"/>
    </source>
</evidence>
<dbReference type="InterPro" id="IPR038377">
    <property type="entry name" value="Na/Glc_symporter_sf"/>
</dbReference>
<evidence type="ECO:0000256" key="10">
    <source>
        <dbReference type="ARBA" id="ARBA00023201"/>
    </source>
</evidence>
<dbReference type="Pfam" id="PF00474">
    <property type="entry name" value="SSF"/>
    <property type="match status" value="2"/>
</dbReference>
<feature type="transmembrane region" description="Helical" evidence="12">
    <location>
        <begin position="436"/>
        <end position="454"/>
    </location>
</feature>
<evidence type="ECO:0000313" key="14">
    <source>
        <dbReference type="RefSeq" id="XP_030070517.1"/>
    </source>
</evidence>
<dbReference type="PROSITE" id="PS50283">
    <property type="entry name" value="NA_SOLUT_SYMP_3"/>
    <property type="match status" value="1"/>
</dbReference>
<sequence length="581" mass="63081">MRCVSGLPLSLLLRLSEFFSRLSFSSPQISLLALLCWMMSSPRVVGSFTVWDYVVFAGMLLISATIGVYYAFAGGGQKTSKDFLMGGRSMTAVPVALSLAVSFISAITVLAVPAEIYRFGAMFSVFAISYTFVVIISSELYLPVFYKLGITSSYEYLELRFNKLARLLGTILFIIQMSLYNGIVIYAPALALNQVTGFNLWGAVVSTGTVCTFYCTLGGLKAVIWTDVFQIAIMIAGFAAVIIRAVVVQGGISTIINDSYYGGRLNFWESLYINLLGQWVILTCAVLSGLCLYSIYRDCDPLTSKTVSQQDQLMPYLVMDILQDYPGLPGLFVACVYSGTLSTVSSSINALATVTLEDLIKPCFPSLSENTVACLSKCLSLFFGVLCIAMAALASVFGGLLQAGFIISGIIGGPILGMFSLGMFSSFTNSKGAISGLILGFTISLWVAIGAHLYPPLPERTLPLKLSLAGCNVSEFNMGSNWTSTTELPTMTSLAQKEVNERPALADSWYSLSYQHYSTLGTLVTVTVGLIVSLLTGGRKQNINCDYLLTKEDLFCSHCSWLKQIQQRMLMFELETTSGLK</sequence>
<keyword evidence="9 12" id="KW-0472">Membrane</keyword>
<evidence type="ECO:0000256" key="12">
    <source>
        <dbReference type="SAM" id="Phobius"/>
    </source>
</evidence>
<keyword evidence="7" id="KW-0915">Sodium</keyword>
<dbReference type="PANTHER" id="PTHR42985:SF10">
    <property type="entry name" value="SODIUM-COUPLED MONOCARBOXYLATE TRANSPORTER 1"/>
    <property type="match status" value="1"/>
</dbReference>
<dbReference type="PANTHER" id="PTHR42985">
    <property type="entry name" value="SODIUM-COUPLED MONOCARBOXYLATE TRANSPORTER"/>
    <property type="match status" value="1"/>
</dbReference>
<accession>A0A6P7YTK7</accession>
<protein>
    <submittedName>
        <fullName evidence="14">Sodium-coupled monocarboxylate transporter 1-like isoform X2</fullName>
    </submittedName>
</protein>
<feature type="transmembrane region" description="Helical" evidence="12">
    <location>
        <begin position="232"/>
        <end position="256"/>
    </location>
</feature>
<feature type="transmembrane region" description="Helical" evidence="12">
    <location>
        <begin position="200"/>
        <end position="220"/>
    </location>
</feature>
<evidence type="ECO:0000256" key="4">
    <source>
        <dbReference type="ARBA" id="ARBA00022475"/>
    </source>
</evidence>
<feature type="transmembrane region" description="Helical" evidence="12">
    <location>
        <begin position="92"/>
        <end position="113"/>
    </location>
</feature>
<dbReference type="GO" id="GO:0005886">
    <property type="term" value="C:plasma membrane"/>
    <property type="evidence" value="ECO:0007669"/>
    <property type="project" value="UniProtKB-SubCell"/>
</dbReference>
<feature type="transmembrane region" description="Helical" evidence="12">
    <location>
        <begin position="276"/>
        <end position="296"/>
    </location>
</feature>
<feature type="transmembrane region" description="Helical" evidence="12">
    <location>
        <begin position="378"/>
        <end position="397"/>
    </location>
</feature>
<keyword evidence="6 12" id="KW-1133">Transmembrane helix</keyword>
<gene>
    <name evidence="14" type="primary">LOC115477643</name>
</gene>
<comment type="similarity">
    <text evidence="2 11">Belongs to the sodium:solute symporter (SSF) (TC 2.A.21) family.</text>
</comment>
<feature type="transmembrane region" description="Helical" evidence="12">
    <location>
        <begin position="49"/>
        <end position="72"/>
    </location>
</feature>
<keyword evidence="4" id="KW-1003">Cell membrane</keyword>
<feature type="transmembrane region" description="Helical" evidence="12">
    <location>
        <begin position="403"/>
        <end position="424"/>
    </location>
</feature>
<dbReference type="Proteomes" id="UP000515156">
    <property type="component" value="Chromosome 9"/>
</dbReference>
<evidence type="ECO:0000256" key="6">
    <source>
        <dbReference type="ARBA" id="ARBA00022989"/>
    </source>
</evidence>
<feature type="transmembrane region" description="Helical" evidence="12">
    <location>
        <begin position="167"/>
        <end position="188"/>
    </location>
</feature>
<keyword evidence="5 12" id="KW-0812">Transmembrane</keyword>
<organism evidence="13 14">
    <name type="scientific">Microcaecilia unicolor</name>
    <dbReference type="NCBI Taxonomy" id="1415580"/>
    <lineage>
        <taxon>Eukaryota</taxon>
        <taxon>Metazoa</taxon>
        <taxon>Chordata</taxon>
        <taxon>Craniata</taxon>
        <taxon>Vertebrata</taxon>
        <taxon>Euteleostomi</taxon>
        <taxon>Amphibia</taxon>
        <taxon>Gymnophiona</taxon>
        <taxon>Siphonopidae</taxon>
        <taxon>Microcaecilia</taxon>
    </lineage>
</organism>
<keyword evidence="8" id="KW-0406">Ion transport</keyword>
<dbReference type="Gene3D" id="1.20.1730.10">
    <property type="entry name" value="Sodium/glucose cotransporter"/>
    <property type="match status" value="2"/>
</dbReference>
<dbReference type="AlphaFoldDB" id="A0A6P7YTK7"/>
<evidence type="ECO:0000256" key="5">
    <source>
        <dbReference type="ARBA" id="ARBA00022692"/>
    </source>
</evidence>
<evidence type="ECO:0000256" key="11">
    <source>
        <dbReference type="RuleBase" id="RU362091"/>
    </source>
</evidence>
<dbReference type="RefSeq" id="XP_030070517.1">
    <property type="nucleotide sequence ID" value="XM_030214657.1"/>
</dbReference>
<evidence type="ECO:0000313" key="13">
    <source>
        <dbReference type="Proteomes" id="UP000515156"/>
    </source>
</evidence>
<dbReference type="GO" id="GO:0005343">
    <property type="term" value="F:organic acid:sodium symporter activity"/>
    <property type="evidence" value="ECO:0007669"/>
    <property type="project" value="TreeGrafter"/>
</dbReference>
<evidence type="ECO:0000256" key="1">
    <source>
        <dbReference type="ARBA" id="ARBA00004651"/>
    </source>
</evidence>
<dbReference type="GeneID" id="115477643"/>
<proteinExistence type="inferred from homology"/>
<dbReference type="GO" id="GO:0015730">
    <property type="term" value="P:propanoate transmembrane transport"/>
    <property type="evidence" value="ECO:0007669"/>
    <property type="project" value="TreeGrafter"/>
</dbReference>
<name>A0A6P7YTK7_9AMPH</name>
<evidence type="ECO:0000256" key="8">
    <source>
        <dbReference type="ARBA" id="ARBA00023065"/>
    </source>
</evidence>
<keyword evidence="13" id="KW-1185">Reference proteome</keyword>
<evidence type="ECO:0000256" key="3">
    <source>
        <dbReference type="ARBA" id="ARBA00022448"/>
    </source>
</evidence>
<dbReference type="InterPro" id="IPR001734">
    <property type="entry name" value="Na/solute_symporter"/>
</dbReference>
<dbReference type="GO" id="GO:0070062">
    <property type="term" value="C:extracellular exosome"/>
    <property type="evidence" value="ECO:0007669"/>
    <property type="project" value="TreeGrafter"/>
</dbReference>
<dbReference type="InterPro" id="IPR051163">
    <property type="entry name" value="Sodium:Solute_Symporter_SSF"/>
</dbReference>
<reference evidence="14" key="1">
    <citation type="submission" date="2025-08" db="UniProtKB">
        <authorList>
            <consortium name="RefSeq"/>
        </authorList>
    </citation>
    <scope>IDENTIFICATION</scope>
</reference>